<keyword evidence="1" id="KW-0472">Membrane</keyword>
<dbReference type="Proteomes" id="UP000289718">
    <property type="component" value="Unassembled WGS sequence"/>
</dbReference>
<proteinExistence type="predicted"/>
<evidence type="ECO:0000256" key="1">
    <source>
        <dbReference type="SAM" id="Phobius"/>
    </source>
</evidence>
<organism evidence="2 3">
    <name type="scientific">Halarcobacter mediterraneus</name>
    <dbReference type="NCBI Taxonomy" id="2023153"/>
    <lineage>
        <taxon>Bacteria</taxon>
        <taxon>Pseudomonadati</taxon>
        <taxon>Campylobacterota</taxon>
        <taxon>Epsilonproteobacteria</taxon>
        <taxon>Campylobacterales</taxon>
        <taxon>Arcobacteraceae</taxon>
        <taxon>Halarcobacter</taxon>
    </lineage>
</organism>
<reference evidence="2 3" key="1">
    <citation type="submission" date="2017-09" db="EMBL/GenBank/DDBJ databases">
        <title>Genomics of the genus Arcobacter.</title>
        <authorList>
            <person name="Perez-Cataluna A."/>
            <person name="Figueras M.J."/>
            <person name="Salas-Masso N."/>
        </authorList>
    </citation>
    <scope>NUCLEOTIDE SEQUENCE [LARGE SCALE GENOMIC DNA]</scope>
    <source>
        <strain evidence="2 3">F156-34</strain>
    </source>
</reference>
<accession>A0A4Q1AVP5</accession>
<keyword evidence="3" id="KW-1185">Reference proteome</keyword>
<keyword evidence="1" id="KW-0812">Transmembrane</keyword>
<feature type="transmembrane region" description="Helical" evidence="1">
    <location>
        <begin position="26"/>
        <end position="45"/>
    </location>
</feature>
<evidence type="ECO:0000313" key="3">
    <source>
        <dbReference type="Proteomes" id="UP000289718"/>
    </source>
</evidence>
<dbReference type="AlphaFoldDB" id="A0A4Q1AVP5"/>
<protein>
    <submittedName>
        <fullName evidence="2">Uncharacterized protein</fullName>
    </submittedName>
</protein>
<feature type="transmembrane region" description="Helical" evidence="1">
    <location>
        <begin position="66"/>
        <end position="92"/>
    </location>
</feature>
<evidence type="ECO:0000313" key="2">
    <source>
        <dbReference type="EMBL" id="RXK12689.1"/>
    </source>
</evidence>
<name>A0A4Q1AVP5_9BACT</name>
<gene>
    <name evidence="2" type="ORF">CP965_08920</name>
</gene>
<sequence>MINYIFIFYLAFIIIAQEILSENQIYYLYGFIAATLISYILNRIFGNPFLRFEQYIQRRNKGTHTLLGMSFIPFELILTIVLIISTGIFLFLKFFI</sequence>
<dbReference type="EMBL" id="NXIE01000003">
    <property type="protein sequence ID" value="RXK12689.1"/>
    <property type="molecule type" value="Genomic_DNA"/>
</dbReference>
<keyword evidence="1" id="KW-1133">Transmembrane helix</keyword>
<comment type="caution">
    <text evidence="2">The sequence shown here is derived from an EMBL/GenBank/DDBJ whole genome shotgun (WGS) entry which is preliminary data.</text>
</comment>